<dbReference type="GO" id="GO:0031415">
    <property type="term" value="C:NatA complex"/>
    <property type="evidence" value="ECO:0007669"/>
    <property type="project" value="TreeGrafter"/>
</dbReference>
<dbReference type="InterPro" id="IPR051556">
    <property type="entry name" value="N-term/lysine_N-AcTrnsfr"/>
</dbReference>
<dbReference type="SUPFAM" id="SSF55729">
    <property type="entry name" value="Acyl-CoA N-acyltransferases (Nat)"/>
    <property type="match status" value="1"/>
</dbReference>
<sequence>MDDLVALMPIWDEIVAETTTLAVSDLIARIELSLSDIGFKLYTAWDGTAAVGVACVALTDVGTWTETPGVQVSGLHVLGRFRQRGVARLLMNAALACADSWGCSSIVASVPSASRDANRFLVKLGFVQASTNRIVDVATLRRRVSVEPRHLSIARMRRRSAGTTVPEISLRHAVGK</sequence>
<dbReference type="PROSITE" id="PS51186">
    <property type="entry name" value="GNAT"/>
    <property type="match status" value="1"/>
</dbReference>
<name>A0A6J5YW57_9ZZZZ</name>
<dbReference type="PANTHER" id="PTHR42919">
    <property type="entry name" value="N-ALPHA-ACETYLTRANSFERASE"/>
    <property type="match status" value="1"/>
</dbReference>
<evidence type="ECO:0000259" key="3">
    <source>
        <dbReference type="PROSITE" id="PS51186"/>
    </source>
</evidence>
<dbReference type="Pfam" id="PF00583">
    <property type="entry name" value="Acetyltransf_1"/>
    <property type="match status" value="1"/>
</dbReference>
<protein>
    <submittedName>
        <fullName evidence="4">Unannotated protein</fullName>
    </submittedName>
</protein>
<evidence type="ECO:0000256" key="1">
    <source>
        <dbReference type="ARBA" id="ARBA00022679"/>
    </source>
</evidence>
<keyword evidence="2" id="KW-0012">Acyltransferase</keyword>
<evidence type="ECO:0000256" key="2">
    <source>
        <dbReference type="ARBA" id="ARBA00023315"/>
    </source>
</evidence>
<dbReference type="InterPro" id="IPR016181">
    <property type="entry name" value="Acyl_CoA_acyltransferase"/>
</dbReference>
<dbReference type="InterPro" id="IPR000182">
    <property type="entry name" value="GNAT_dom"/>
</dbReference>
<dbReference type="PANTHER" id="PTHR42919:SF8">
    <property type="entry name" value="N-ALPHA-ACETYLTRANSFERASE 50"/>
    <property type="match status" value="1"/>
</dbReference>
<reference evidence="4" key="1">
    <citation type="submission" date="2020-05" db="EMBL/GenBank/DDBJ databases">
        <authorList>
            <person name="Chiriac C."/>
            <person name="Salcher M."/>
            <person name="Ghai R."/>
            <person name="Kavagutti S V."/>
        </authorList>
    </citation>
    <scope>NUCLEOTIDE SEQUENCE</scope>
</reference>
<keyword evidence="1" id="KW-0808">Transferase</keyword>
<dbReference type="CDD" id="cd04301">
    <property type="entry name" value="NAT_SF"/>
    <property type="match status" value="1"/>
</dbReference>
<dbReference type="GO" id="GO:0016747">
    <property type="term" value="F:acyltransferase activity, transferring groups other than amino-acyl groups"/>
    <property type="evidence" value="ECO:0007669"/>
    <property type="project" value="InterPro"/>
</dbReference>
<dbReference type="GO" id="GO:0007064">
    <property type="term" value="P:mitotic sister chromatid cohesion"/>
    <property type="evidence" value="ECO:0007669"/>
    <property type="project" value="TreeGrafter"/>
</dbReference>
<evidence type="ECO:0000313" key="4">
    <source>
        <dbReference type="EMBL" id="CAB4334581.1"/>
    </source>
</evidence>
<organism evidence="4">
    <name type="scientific">freshwater metagenome</name>
    <dbReference type="NCBI Taxonomy" id="449393"/>
    <lineage>
        <taxon>unclassified sequences</taxon>
        <taxon>metagenomes</taxon>
        <taxon>ecological metagenomes</taxon>
    </lineage>
</organism>
<accession>A0A6J5YW57</accession>
<feature type="domain" description="N-acetyltransferase" evidence="3">
    <location>
        <begin position="1"/>
        <end position="147"/>
    </location>
</feature>
<gene>
    <name evidence="4" type="ORF">UFOPK3770_00466</name>
</gene>
<dbReference type="Gene3D" id="3.40.630.30">
    <property type="match status" value="1"/>
</dbReference>
<dbReference type="EMBL" id="CAESAJ010000033">
    <property type="protein sequence ID" value="CAB4334581.1"/>
    <property type="molecule type" value="Genomic_DNA"/>
</dbReference>
<dbReference type="AlphaFoldDB" id="A0A6J5YW57"/>
<proteinExistence type="predicted"/>